<dbReference type="Proteomes" id="UP001164472">
    <property type="component" value="Chromosome"/>
</dbReference>
<evidence type="ECO:0000256" key="4">
    <source>
        <dbReference type="ARBA" id="ARBA00023136"/>
    </source>
</evidence>
<organism evidence="9 10">
    <name type="scientific">Alkalimarinus sediminis</name>
    <dbReference type="NCBI Taxonomy" id="1632866"/>
    <lineage>
        <taxon>Bacteria</taxon>
        <taxon>Pseudomonadati</taxon>
        <taxon>Pseudomonadota</taxon>
        <taxon>Gammaproteobacteria</taxon>
        <taxon>Alteromonadales</taxon>
        <taxon>Alteromonadaceae</taxon>
        <taxon>Alkalimarinus</taxon>
    </lineage>
</organism>
<protein>
    <submittedName>
        <fullName evidence="9">Molecular chaperone DnaJ</fullName>
    </submittedName>
</protein>
<evidence type="ECO:0000256" key="7">
    <source>
        <dbReference type="SAM" id="Phobius"/>
    </source>
</evidence>
<comment type="similarity">
    <text evidence="6">Belongs to the TIM14 family.</text>
</comment>
<evidence type="ECO:0000256" key="1">
    <source>
        <dbReference type="ARBA" id="ARBA00004167"/>
    </source>
</evidence>
<dbReference type="CDD" id="cd06257">
    <property type="entry name" value="DnaJ"/>
    <property type="match status" value="1"/>
</dbReference>
<dbReference type="PROSITE" id="PS50076">
    <property type="entry name" value="DNAJ_2"/>
    <property type="match status" value="1"/>
</dbReference>
<evidence type="ECO:0000313" key="9">
    <source>
        <dbReference type="EMBL" id="UZW74379.1"/>
    </source>
</evidence>
<dbReference type="SMART" id="SM00271">
    <property type="entry name" value="DnaJ"/>
    <property type="match status" value="1"/>
</dbReference>
<evidence type="ECO:0000256" key="2">
    <source>
        <dbReference type="ARBA" id="ARBA00022692"/>
    </source>
</evidence>
<evidence type="ECO:0000256" key="6">
    <source>
        <dbReference type="ARBA" id="ARBA00038105"/>
    </source>
</evidence>
<gene>
    <name evidence="9" type="ORF">NNL22_15345</name>
</gene>
<name>A0A9E8HH86_9ALTE</name>
<proteinExistence type="inferred from homology"/>
<evidence type="ECO:0000256" key="5">
    <source>
        <dbReference type="ARBA" id="ARBA00023186"/>
    </source>
</evidence>
<evidence type="ECO:0000259" key="8">
    <source>
        <dbReference type="PROSITE" id="PS50076"/>
    </source>
</evidence>
<accession>A0A9E8HH86</accession>
<dbReference type="InterPro" id="IPR036869">
    <property type="entry name" value="J_dom_sf"/>
</dbReference>
<evidence type="ECO:0000313" key="10">
    <source>
        <dbReference type="Proteomes" id="UP001164472"/>
    </source>
</evidence>
<evidence type="ECO:0000256" key="3">
    <source>
        <dbReference type="ARBA" id="ARBA00022989"/>
    </source>
</evidence>
<keyword evidence="3 7" id="KW-1133">Transmembrane helix</keyword>
<keyword evidence="4 7" id="KW-0472">Membrane</keyword>
<dbReference type="GO" id="GO:0016020">
    <property type="term" value="C:membrane"/>
    <property type="evidence" value="ECO:0007669"/>
    <property type="project" value="UniProtKB-SubCell"/>
</dbReference>
<dbReference type="EMBL" id="CP101527">
    <property type="protein sequence ID" value="UZW74379.1"/>
    <property type="molecule type" value="Genomic_DNA"/>
</dbReference>
<keyword evidence="2 7" id="KW-0812">Transmembrane</keyword>
<reference evidence="9" key="1">
    <citation type="submission" date="2022-07" db="EMBL/GenBank/DDBJ databases">
        <title>Alkalimarinus sp. nov., isolated from gut of a Alitta virens.</title>
        <authorList>
            <person name="Yang A.I."/>
            <person name="Shin N.-R."/>
        </authorList>
    </citation>
    <scope>NUCLEOTIDE SEQUENCE</scope>
    <source>
        <strain evidence="9">FA028</strain>
    </source>
</reference>
<feature type="domain" description="J" evidence="8">
    <location>
        <begin position="194"/>
        <end position="247"/>
    </location>
</feature>
<dbReference type="PANTHER" id="PTHR12763">
    <property type="match status" value="1"/>
</dbReference>
<dbReference type="SUPFAM" id="SSF46565">
    <property type="entry name" value="Chaperone J-domain"/>
    <property type="match status" value="1"/>
</dbReference>
<keyword evidence="10" id="KW-1185">Reference proteome</keyword>
<sequence>MHILIGFLAALLVFSLIRYGINSSPEQRRKLVYIIAIGLSATILLLLLLTGRIHFLAAVVAAAIPFAKKLPLLLKYIPLVRYLKQQLGGSKQSQTVSTVETSLLRMTMEHLSGEINGEVLVGEFKGAQLTALSAHQLFQLYQLAVNQYADSVPVFDAFLQRHIGVDWRKSAAEFGYQFDDLKTPTHSAEMDVTQALQILGLSEGATKKEVLDAHRKLMQKLHPDRGGSNYLAAQVNRAKDLLLESLES</sequence>
<dbReference type="PANTHER" id="PTHR12763:SF28">
    <property type="entry name" value="GEO10507P1-RELATED"/>
    <property type="match status" value="1"/>
</dbReference>
<dbReference type="AlphaFoldDB" id="A0A9E8HH86"/>
<dbReference type="Gene3D" id="1.10.287.110">
    <property type="entry name" value="DnaJ domain"/>
    <property type="match status" value="1"/>
</dbReference>
<comment type="subcellular location">
    <subcellularLocation>
        <location evidence="1">Membrane</location>
        <topology evidence="1">Single-pass membrane protein</topology>
    </subcellularLocation>
</comment>
<keyword evidence="5" id="KW-0143">Chaperone</keyword>
<dbReference type="InterPro" id="IPR001623">
    <property type="entry name" value="DnaJ_domain"/>
</dbReference>
<feature type="transmembrane region" description="Helical" evidence="7">
    <location>
        <begin position="33"/>
        <end position="66"/>
    </location>
</feature>
<dbReference type="FunFam" id="1.10.287.110:FF:000001">
    <property type="entry name" value="Import inner membrane translocase subunit tim14"/>
    <property type="match status" value="1"/>
</dbReference>
<dbReference type="RefSeq" id="WP_251812912.1">
    <property type="nucleotide sequence ID" value="NZ_CP101527.1"/>
</dbReference>
<dbReference type="KEGG" id="asem:NNL22_15345"/>